<dbReference type="STRING" id="69960.SAMN05421720_102337"/>
<keyword evidence="2" id="KW-1185">Reference proteome</keyword>
<dbReference type="Proteomes" id="UP000199412">
    <property type="component" value="Unassembled WGS sequence"/>
</dbReference>
<proteinExistence type="predicted"/>
<dbReference type="OrthoDB" id="3611744at2"/>
<dbReference type="InterPro" id="IPR014985">
    <property type="entry name" value="WbqC"/>
</dbReference>
<dbReference type="RefSeq" id="WP_092783060.1">
    <property type="nucleotide sequence ID" value="NZ_FNAP01000002.1"/>
</dbReference>
<organism evidence="1 2">
    <name type="scientific">Rhodospira trueperi</name>
    <dbReference type="NCBI Taxonomy" id="69960"/>
    <lineage>
        <taxon>Bacteria</taxon>
        <taxon>Pseudomonadati</taxon>
        <taxon>Pseudomonadota</taxon>
        <taxon>Alphaproteobacteria</taxon>
        <taxon>Rhodospirillales</taxon>
        <taxon>Rhodospirillaceae</taxon>
        <taxon>Rhodospira</taxon>
    </lineage>
</organism>
<gene>
    <name evidence="1" type="ORF">SAMN05421720_102337</name>
</gene>
<accession>A0A1G6ZD30</accession>
<dbReference type="EMBL" id="FNAP01000002">
    <property type="protein sequence ID" value="SDE00470.1"/>
    <property type="molecule type" value="Genomic_DNA"/>
</dbReference>
<name>A0A1G6ZD30_9PROT</name>
<dbReference type="AlphaFoldDB" id="A0A1G6ZD30"/>
<evidence type="ECO:0000313" key="1">
    <source>
        <dbReference type="EMBL" id="SDE00470.1"/>
    </source>
</evidence>
<evidence type="ECO:0000313" key="2">
    <source>
        <dbReference type="Proteomes" id="UP000199412"/>
    </source>
</evidence>
<sequence length="228" mass="25807">MRRLAIMQPTFLPWAGYFNLLAQVDDFVFLDDVQLEKQSWQTRNRLVINGGAQWVSVPICHGGLDQTILETRVVPDRRWRQKLWRTVTQNYGKHPHFADARGILDVVMESEEESLAKLNEEVIVYIKGQAGIQSDIHVASGMNASGKRTEKLIDICRHLGADEYVSPVGAKAYLTEDDFEGRAPCSLVFQNFTPSEYPQKGVDEFIPNLSVVDVVANIGWNGLVEYVR</sequence>
<reference evidence="1 2" key="1">
    <citation type="submission" date="2016-10" db="EMBL/GenBank/DDBJ databases">
        <authorList>
            <person name="de Groot N.N."/>
        </authorList>
    </citation>
    <scope>NUCLEOTIDE SEQUENCE [LARGE SCALE GENOMIC DNA]</scope>
    <source>
        <strain evidence="1 2">ATCC 700224</strain>
    </source>
</reference>
<protein>
    <submittedName>
        <fullName evidence="1">WbqC-like protein family protein</fullName>
    </submittedName>
</protein>
<dbReference type="Pfam" id="PF08889">
    <property type="entry name" value="WbqC"/>
    <property type="match status" value="1"/>
</dbReference>